<evidence type="ECO:0000256" key="2">
    <source>
        <dbReference type="ARBA" id="ARBA00007935"/>
    </source>
</evidence>
<feature type="transmembrane region" description="Helical" evidence="8">
    <location>
        <begin position="113"/>
        <end position="136"/>
    </location>
</feature>
<feature type="transmembrane region" description="Helical" evidence="8">
    <location>
        <begin position="171"/>
        <end position="190"/>
    </location>
</feature>
<dbReference type="CDD" id="cd06550">
    <property type="entry name" value="TM_ABC_iron-siderophores_like"/>
    <property type="match status" value="1"/>
</dbReference>
<evidence type="ECO:0000256" key="7">
    <source>
        <dbReference type="ARBA" id="ARBA00023136"/>
    </source>
</evidence>
<evidence type="ECO:0000313" key="10">
    <source>
        <dbReference type="EMBL" id="MDA2813343.1"/>
    </source>
</evidence>
<evidence type="ECO:0000256" key="1">
    <source>
        <dbReference type="ARBA" id="ARBA00004651"/>
    </source>
</evidence>
<dbReference type="Gene3D" id="1.10.3470.10">
    <property type="entry name" value="ABC transporter involved in vitamin B12 uptake, BtuC"/>
    <property type="match status" value="1"/>
</dbReference>
<sequence length="360" mass="36622">MSARPTSTRPTRRRPAAPPLPVVLCALAAALPAAATLGVVAGSVEVSAADTWRIAAHRLLPGLVEPDWPPSHEAIVVSARAPRVLLAVLNGAGLAAVGAVLQTLVRNPLADPLLLGVSSGATLGAVSVVVGGVTVFGAYSTPAAAFLGALGTLVAVYLLSRTAGRMTVTRLILAGVVVGQVCSAAASLMITMSGDPHAARAVQRWTLGGLGGTTWEDLPLAGAAVLTALAVTAAATPALNVVQLGEETAVGMGLRVHRFRALMFVAVSLCTGVLVALSGPIGFVGLMMPHIARLLVGTDHRRMLPVAVLLGASFMVLADLAARTLAAPQEIPIGILTALCGAPFFLWLMRRDARAGRTMG</sequence>
<reference evidence="10 11" key="1">
    <citation type="submission" date="2023-01" db="EMBL/GenBank/DDBJ databases">
        <title>Draft genome sequence of Nocardiopsis sp. RSe5-2 isolated from halophytes.</title>
        <authorList>
            <person name="Duangmal K."/>
            <person name="Chantavorakit T."/>
        </authorList>
    </citation>
    <scope>NUCLEOTIDE SEQUENCE [LARGE SCALE GENOMIC DNA]</scope>
    <source>
        <strain evidence="10 11">RSe5-2</strain>
    </source>
</reference>
<evidence type="ECO:0000256" key="4">
    <source>
        <dbReference type="ARBA" id="ARBA00022475"/>
    </source>
</evidence>
<protein>
    <submittedName>
        <fullName evidence="10">Iron ABC transporter permease</fullName>
    </submittedName>
</protein>
<feature type="transmembrane region" description="Helical" evidence="8">
    <location>
        <begin position="261"/>
        <end position="286"/>
    </location>
</feature>
<comment type="subcellular location">
    <subcellularLocation>
        <location evidence="1">Cell membrane</location>
        <topology evidence="1">Multi-pass membrane protein</topology>
    </subcellularLocation>
</comment>
<dbReference type="PANTHER" id="PTHR30472">
    <property type="entry name" value="FERRIC ENTEROBACTIN TRANSPORT SYSTEM PERMEASE PROTEIN"/>
    <property type="match status" value="1"/>
</dbReference>
<evidence type="ECO:0000256" key="8">
    <source>
        <dbReference type="SAM" id="Phobius"/>
    </source>
</evidence>
<name>A0ABT4U8R7_9ACTN</name>
<evidence type="ECO:0000256" key="5">
    <source>
        <dbReference type="ARBA" id="ARBA00022692"/>
    </source>
</evidence>
<feature type="signal peptide" evidence="9">
    <location>
        <begin position="1"/>
        <end position="35"/>
    </location>
</feature>
<keyword evidence="3" id="KW-0813">Transport</keyword>
<evidence type="ECO:0000313" key="11">
    <source>
        <dbReference type="Proteomes" id="UP001527866"/>
    </source>
</evidence>
<evidence type="ECO:0000256" key="3">
    <source>
        <dbReference type="ARBA" id="ARBA00022448"/>
    </source>
</evidence>
<dbReference type="InterPro" id="IPR037294">
    <property type="entry name" value="ABC_BtuC-like"/>
</dbReference>
<evidence type="ECO:0000256" key="9">
    <source>
        <dbReference type="SAM" id="SignalP"/>
    </source>
</evidence>
<accession>A0ABT4U8R7</accession>
<dbReference type="SUPFAM" id="SSF81345">
    <property type="entry name" value="ABC transporter involved in vitamin B12 uptake, BtuC"/>
    <property type="match status" value="1"/>
</dbReference>
<keyword evidence="9" id="KW-0732">Signal</keyword>
<dbReference type="Pfam" id="PF01032">
    <property type="entry name" value="FecCD"/>
    <property type="match status" value="1"/>
</dbReference>
<keyword evidence="7 8" id="KW-0472">Membrane</keyword>
<feature type="chain" id="PRO_5046271548" evidence="9">
    <location>
        <begin position="36"/>
        <end position="360"/>
    </location>
</feature>
<keyword evidence="11" id="KW-1185">Reference proteome</keyword>
<feature type="transmembrane region" description="Helical" evidence="8">
    <location>
        <begin position="331"/>
        <end position="349"/>
    </location>
</feature>
<feature type="transmembrane region" description="Helical" evidence="8">
    <location>
        <begin position="142"/>
        <end position="159"/>
    </location>
</feature>
<organism evidence="10 11">
    <name type="scientific">Nocardiopsis endophytica</name>
    <dbReference type="NCBI Taxonomy" id="3018445"/>
    <lineage>
        <taxon>Bacteria</taxon>
        <taxon>Bacillati</taxon>
        <taxon>Actinomycetota</taxon>
        <taxon>Actinomycetes</taxon>
        <taxon>Streptosporangiales</taxon>
        <taxon>Nocardiopsidaceae</taxon>
        <taxon>Nocardiopsis</taxon>
    </lineage>
</organism>
<dbReference type="PANTHER" id="PTHR30472:SF67">
    <property type="entry name" value="PERMEASE OF ABC TRANSPORTER-RELATED"/>
    <property type="match status" value="1"/>
</dbReference>
<keyword evidence="5 8" id="KW-0812">Transmembrane</keyword>
<dbReference type="EMBL" id="JAQFWQ010000075">
    <property type="protein sequence ID" value="MDA2813343.1"/>
    <property type="molecule type" value="Genomic_DNA"/>
</dbReference>
<evidence type="ECO:0000256" key="6">
    <source>
        <dbReference type="ARBA" id="ARBA00022989"/>
    </source>
</evidence>
<keyword evidence="6 8" id="KW-1133">Transmembrane helix</keyword>
<gene>
    <name evidence="10" type="ORF">O4J56_22040</name>
</gene>
<comment type="similarity">
    <text evidence="2">Belongs to the binding-protein-dependent transport system permease family. FecCD subfamily.</text>
</comment>
<dbReference type="Proteomes" id="UP001527866">
    <property type="component" value="Unassembled WGS sequence"/>
</dbReference>
<comment type="caution">
    <text evidence="10">The sequence shown here is derived from an EMBL/GenBank/DDBJ whole genome shotgun (WGS) entry which is preliminary data.</text>
</comment>
<dbReference type="InterPro" id="IPR000522">
    <property type="entry name" value="ABC_transptr_permease_BtuC"/>
</dbReference>
<keyword evidence="4" id="KW-1003">Cell membrane</keyword>
<proteinExistence type="inferred from homology"/>
<dbReference type="RefSeq" id="WP_270688292.1">
    <property type="nucleotide sequence ID" value="NZ_JAQFWQ010000075.1"/>
</dbReference>
<feature type="transmembrane region" description="Helical" evidence="8">
    <location>
        <begin position="84"/>
        <end position="101"/>
    </location>
</feature>